<dbReference type="GO" id="GO:0005524">
    <property type="term" value="F:ATP binding"/>
    <property type="evidence" value="ECO:0007669"/>
    <property type="project" value="UniProtKB-KW"/>
</dbReference>
<evidence type="ECO:0000259" key="3">
    <source>
        <dbReference type="Pfam" id="PF13581"/>
    </source>
</evidence>
<sequence length="188" mass="20292">MSQGYPYISHLTLADTPNAVPWARRHSADILHRWQVPGAVIETANLIVSELATNAVRHPAENEPQNTGYPSLADVSTFTLTLQLTGTGLLVQVADRDPRPPVRREVGLEATGGRGLFLVSKMANRWGYYYPATAIGKVVWAELLPHGSGRSGPGRTGQAKERGQPAEATGPISDPLLISRVLVGLREL</sequence>
<gene>
    <name evidence="4" type="ORF">ACFP0N_25685</name>
</gene>
<dbReference type="PANTHER" id="PTHR35526">
    <property type="entry name" value="ANTI-SIGMA-F FACTOR RSBW-RELATED"/>
    <property type="match status" value="1"/>
</dbReference>
<proteinExistence type="predicted"/>
<keyword evidence="4" id="KW-0547">Nucleotide-binding</keyword>
<dbReference type="RefSeq" id="WP_313764462.1">
    <property type="nucleotide sequence ID" value="NZ_BAAAVH010000109.1"/>
</dbReference>
<dbReference type="CDD" id="cd16936">
    <property type="entry name" value="HATPase_RsbW-like"/>
    <property type="match status" value="1"/>
</dbReference>
<dbReference type="Pfam" id="PF13581">
    <property type="entry name" value="HATPase_c_2"/>
    <property type="match status" value="1"/>
</dbReference>
<keyword evidence="1" id="KW-0418">Kinase</keyword>
<evidence type="ECO:0000313" key="5">
    <source>
        <dbReference type="Proteomes" id="UP001596067"/>
    </source>
</evidence>
<feature type="region of interest" description="Disordered" evidence="2">
    <location>
        <begin position="147"/>
        <end position="172"/>
    </location>
</feature>
<keyword evidence="5" id="KW-1185">Reference proteome</keyword>
<dbReference type="Proteomes" id="UP001596067">
    <property type="component" value="Unassembled WGS sequence"/>
</dbReference>
<dbReference type="InterPro" id="IPR036890">
    <property type="entry name" value="HATPase_C_sf"/>
</dbReference>
<reference evidence="5" key="1">
    <citation type="journal article" date="2019" name="Int. J. Syst. Evol. Microbiol.">
        <title>The Global Catalogue of Microorganisms (GCM) 10K type strain sequencing project: providing services to taxonomists for standard genome sequencing and annotation.</title>
        <authorList>
            <consortium name="The Broad Institute Genomics Platform"/>
            <consortium name="The Broad Institute Genome Sequencing Center for Infectious Disease"/>
            <person name="Wu L."/>
            <person name="Ma J."/>
        </authorList>
    </citation>
    <scope>NUCLEOTIDE SEQUENCE [LARGE SCALE GENOMIC DNA]</scope>
    <source>
        <strain evidence="5">CGMCC 4.1469</strain>
    </source>
</reference>
<organism evidence="4 5">
    <name type="scientific">Kitasatospora aburaviensis</name>
    <dbReference type="NCBI Taxonomy" id="67265"/>
    <lineage>
        <taxon>Bacteria</taxon>
        <taxon>Bacillati</taxon>
        <taxon>Actinomycetota</taxon>
        <taxon>Actinomycetes</taxon>
        <taxon>Kitasatosporales</taxon>
        <taxon>Streptomycetaceae</taxon>
        <taxon>Kitasatospora</taxon>
    </lineage>
</organism>
<dbReference type="InterPro" id="IPR050267">
    <property type="entry name" value="Anti-sigma-factor_SerPK"/>
</dbReference>
<accession>A0ABW1F1T1</accession>
<keyword evidence="4" id="KW-0067">ATP-binding</keyword>
<evidence type="ECO:0000256" key="1">
    <source>
        <dbReference type="ARBA" id="ARBA00022527"/>
    </source>
</evidence>
<dbReference type="PANTHER" id="PTHR35526:SF3">
    <property type="entry name" value="ANTI-SIGMA-F FACTOR RSBW"/>
    <property type="match status" value="1"/>
</dbReference>
<feature type="domain" description="Histidine kinase/HSP90-like ATPase" evidence="3">
    <location>
        <begin position="15"/>
        <end position="140"/>
    </location>
</feature>
<dbReference type="Gene3D" id="3.30.565.10">
    <property type="entry name" value="Histidine kinase-like ATPase, C-terminal domain"/>
    <property type="match status" value="1"/>
</dbReference>
<keyword evidence="1" id="KW-0723">Serine/threonine-protein kinase</keyword>
<evidence type="ECO:0000256" key="2">
    <source>
        <dbReference type="SAM" id="MobiDB-lite"/>
    </source>
</evidence>
<name>A0ABW1F1T1_9ACTN</name>
<comment type="caution">
    <text evidence="4">The sequence shown here is derived from an EMBL/GenBank/DDBJ whole genome shotgun (WGS) entry which is preliminary data.</text>
</comment>
<keyword evidence="1" id="KW-0808">Transferase</keyword>
<protein>
    <submittedName>
        <fullName evidence="4">ATP-binding protein</fullName>
    </submittedName>
</protein>
<dbReference type="EMBL" id="JBHSOD010000039">
    <property type="protein sequence ID" value="MFC5888362.1"/>
    <property type="molecule type" value="Genomic_DNA"/>
</dbReference>
<dbReference type="InterPro" id="IPR003594">
    <property type="entry name" value="HATPase_dom"/>
</dbReference>
<evidence type="ECO:0000313" key="4">
    <source>
        <dbReference type="EMBL" id="MFC5888362.1"/>
    </source>
</evidence>